<dbReference type="PANTHER" id="PTHR19920">
    <property type="entry name" value="WD40 PROTEIN CIAO1"/>
    <property type="match status" value="1"/>
</dbReference>
<organism evidence="4 5">
    <name type="scientific">Rhizoclosmatium globosum</name>
    <dbReference type="NCBI Taxonomy" id="329046"/>
    <lineage>
        <taxon>Eukaryota</taxon>
        <taxon>Fungi</taxon>
        <taxon>Fungi incertae sedis</taxon>
        <taxon>Chytridiomycota</taxon>
        <taxon>Chytridiomycota incertae sedis</taxon>
        <taxon>Chytridiomycetes</taxon>
        <taxon>Chytridiales</taxon>
        <taxon>Chytriomycetaceae</taxon>
        <taxon>Rhizoclosmatium</taxon>
    </lineage>
</organism>
<keyword evidence="5" id="KW-1185">Reference proteome</keyword>
<dbReference type="Pfam" id="PF00400">
    <property type="entry name" value="WD40"/>
    <property type="match status" value="7"/>
</dbReference>
<dbReference type="GO" id="GO:0016226">
    <property type="term" value="P:iron-sulfur cluster assembly"/>
    <property type="evidence" value="ECO:0007669"/>
    <property type="project" value="EnsemblFungi"/>
</dbReference>
<dbReference type="GO" id="GO:0005829">
    <property type="term" value="C:cytosol"/>
    <property type="evidence" value="ECO:0007669"/>
    <property type="project" value="EnsemblFungi"/>
</dbReference>
<dbReference type="GO" id="GO:0002098">
    <property type="term" value="P:tRNA wobble uridine modification"/>
    <property type="evidence" value="ECO:0007669"/>
    <property type="project" value="EnsemblFungi"/>
</dbReference>
<keyword evidence="2" id="KW-0677">Repeat</keyword>
<comment type="caution">
    <text evidence="4">The sequence shown here is derived from an EMBL/GenBank/DDBJ whole genome shotgun (WGS) entry which is preliminary data.</text>
</comment>
<dbReference type="AlphaFoldDB" id="A0A1Y2BV34"/>
<dbReference type="GO" id="GO:0097361">
    <property type="term" value="C:cytosolic [4Fe-4S] assembly targeting complex"/>
    <property type="evidence" value="ECO:0007669"/>
    <property type="project" value="EnsemblFungi"/>
</dbReference>
<proteinExistence type="inferred from homology"/>
<dbReference type="SUPFAM" id="SSF50978">
    <property type="entry name" value="WD40 repeat-like"/>
    <property type="match status" value="1"/>
</dbReference>
<dbReference type="SMART" id="SM00320">
    <property type="entry name" value="WD40"/>
    <property type="match status" value="7"/>
</dbReference>
<dbReference type="InterPro" id="IPR015943">
    <property type="entry name" value="WD40/YVTN_repeat-like_dom_sf"/>
</dbReference>
<feature type="repeat" description="WD" evidence="3">
    <location>
        <begin position="61"/>
        <end position="93"/>
    </location>
</feature>
<feature type="repeat" description="WD" evidence="3">
    <location>
        <begin position="245"/>
        <end position="286"/>
    </location>
</feature>
<dbReference type="HAMAP" id="MF_03037">
    <property type="entry name" value="ciao1"/>
    <property type="match status" value="1"/>
</dbReference>
<dbReference type="InterPro" id="IPR036322">
    <property type="entry name" value="WD40_repeat_dom_sf"/>
</dbReference>
<keyword evidence="1 3" id="KW-0853">WD repeat</keyword>
<evidence type="ECO:0000313" key="4">
    <source>
        <dbReference type="EMBL" id="ORY38620.1"/>
    </source>
</evidence>
<dbReference type="CDD" id="cd00200">
    <property type="entry name" value="WD40"/>
    <property type="match status" value="1"/>
</dbReference>
<sequence length="338" mass="37024">MSLLATLSGHSDRVWHAAWHPSQLQLVTCGGDKAVRVWTSNETTSTSTSKEATWTQSASIDDAHKRTVRAVAFSPDATLLTSAGFDGATAIWESVGGSEFECVATLEGHENEVKSIAWSASGSLLATCSRDKSVWIWESLGDGDFECIAVLHEHSQDVKMVAWNPRREILASASYDDTIKIWRDKDDDWYCSDTLKGHTSTVWGIDFDETGDYIASVGDDKSLKIWHNANISDAFTPYKCISSTPSIHTRAVYSVSWSKTHGKIATCSGDNYIRVFEVDANKTAVKMIAEIPNAHGDFDVNSVRWCPLAEHGHLLASAGDDGNVKVWSFKGIVDSNSK</sequence>
<evidence type="ECO:0000256" key="1">
    <source>
        <dbReference type="ARBA" id="ARBA00022574"/>
    </source>
</evidence>
<dbReference type="GO" id="GO:0005634">
    <property type="term" value="C:nucleus"/>
    <property type="evidence" value="ECO:0007669"/>
    <property type="project" value="EnsemblFungi"/>
</dbReference>
<dbReference type="EMBL" id="MCGO01000043">
    <property type="protein sequence ID" value="ORY38620.1"/>
    <property type="molecule type" value="Genomic_DNA"/>
</dbReference>
<dbReference type="InterPro" id="IPR028608">
    <property type="entry name" value="CIAO1/Cia1"/>
</dbReference>
<dbReference type="InterPro" id="IPR020472">
    <property type="entry name" value="WD40_PAC1"/>
</dbReference>
<feature type="repeat" description="WD" evidence="3">
    <location>
        <begin position="106"/>
        <end position="138"/>
    </location>
</feature>
<dbReference type="PANTHER" id="PTHR19920:SF0">
    <property type="entry name" value="CYTOSOLIC IRON-SULFUR PROTEIN ASSEMBLY PROTEIN CIAO1-RELATED"/>
    <property type="match status" value="1"/>
</dbReference>
<protein>
    <submittedName>
        <fullName evidence="4">WD40 repeat-like protein</fullName>
    </submittedName>
</protein>
<feature type="repeat" description="WD" evidence="3">
    <location>
        <begin position="300"/>
        <end position="330"/>
    </location>
</feature>
<reference evidence="4 5" key="1">
    <citation type="submission" date="2016-07" db="EMBL/GenBank/DDBJ databases">
        <title>Pervasive Adenine N6-methylation of Active Genes in Fungi.</title>
        <authorList>
            <consortium name="DOE Joint Genome Institute"/>
            <person name="Mondo S.J."/>
            <person name="Dannebaum R.O."/>
            <person name="Kuo R.C."/>
            <person name="Labutti K."/>
            <person name="Haridas S."/>
            <person name="Kuo A."/>
            <person name="Salamov A."/>
            <person name="Ahrendt S.R."/>
            <person name="Lipzen A."/>
            <person name="Sullivan W."/>
            <person name="Andreopoulos W.B."/>
            <person name="Clum A."/>
            <person name="Lindquist E."/>
            <person name="Daum C."/>
            <person name="Ramamoorthy G.K."/>
            <person name="Gryganskyi A."/>
            <person name="Culley D."/>
            <person name="Magnuson J.K."/>
            <person name="James T.Y."/>
            <person name="O'Malley M.A."/>
            <person name="Stajich J.E."/>
            <person name="Spatafora J.W."/>
            <person name="Visel A."/>
            <person name="Grigoriev I.V."/>
        </authorList>
    </citation>
    <scope>NUCLEOTIDE SEQUENCE [LARGE SCALE GENOMIC DNA]</scope>
    <source>
        <strain evidence="4 5">JEL800</strain>
    </source>
</reference>
<evidence type="ECO:0000256" key="2">
    <source>
        <dbReference type="ARBA" id="ARBA00022737"/>
    </source>
</evidence>
<dbReference type="Proteomes" id="UP000193642">
    <property type="component" value="Unassembled WGS sequence"/>
</dbReference>
<gene>
    <name evidence="4" type="ORF">BCR33DRAFT_700467</name>
</gene>
<feature type="repeat" description="WD" evidence="3">
    <location>
        <begin position="195"/>
        <end position="226"/>
    </location>
</feature>
<dbReference type="PRINTS" id="PR00320">
    <property type="entry name" value="GPROTEINBRPT"/>
</dbReference>
<accession>A0A1Y2BV34</accession>
<name>A0A1Y2BV34_9FUNG</name>
<dbReference type="PROSITE" id="PS50082">
    <property type="entry name" value="WD_REPEATS_2"/>
    <property type="match status" value="7"/>
</dbReference>
<dbReference type="Gene3D" id="2.130.10.10">
    <property type="entry name" value="YVTN repeat-like/Quinoprotein amine dehydrogenase"/>
    <property type="match status" value="2"/>
</dbReference>
<dbReference type="STRING" id="329046.A0A1Y2BV34"/>
<evidence type="ECO:0000256" key="3">
    <source>
        <dbReference type="PROSITE-ProRule" id="PRU00221"/>
    </source>
</evidence>
<dbReference type="FunFam" id="2.130.10.10:FF:000136">
    <property type="entry name" value="Probable cytosolic iron-sulfur protein assembly protein CIAO1"/>
    <property type="match status" value="1"/>
</dbReference>
<feature type="non-terminal residue" evidence="4">
    <location>
        <position position="1"/>
    </location>
</feature>
<dbReference type="InterPro" id="IPR001680">
    <property type="entry name" value="WD40_rpt"/>
</dbReference>
<feature type="repeat" description="WD" evidence="3">
    <location>
        <begin position="7"/>
        <end position="48"/>
    </location>
</feature>
<dbReference type="PROSITE" id="PS50294">
    <property type="entry name" value="WD_REPEATS_REGION"/>
    <property type="match status" value="5"/>
</dbReference>
<feature type="repeat" description="WD" evidence="3">
    <location>
        <begin position="151"/>
        <end position="182"/>
    </location>
</feature>
<dbReference type="OrthoDB" id="284782at2759"/>
<evidence type="ECO:0000313" key="5">
    <source>
        <dbReference type="Proteomes" id="UP000193642"/>
    </source>
</evidence>